<dbReference type="Pfam" id="PF09821">
    <property type="entry name" value="AAA_assoc_C"/>
    <property type="match status" value="1"/>
</dbReference>
<keyword evidence="4" id="KW-0547">Nucleotide-binding</keyword>
<dbReference type="SUPFAM" id="SSF52540">
    <property type="entry name" value="P-loop containing nucleoside triphosphate hydrolases"/>
    <property type="match status" value="1"/>
</dbReference>
<evidence type="ECO:0000256" key="2">
    <source>
        <dbReference type="ARBA" id="ARBA00022448"/>
    </source>
</evidence>
<dbReference type="PROSITE" id="PS50893">
    <property type="entry name" value="ABC_TRANSPORTER_2"/>
    <property type="match status" value="1"/>
</dbReference>
<dbReference type="Proteomes" id="UP000541185">
    <property type="component" value="Unassembled WGS sequence"/>
</dbReference>
<evidence type="ECO:0000256" key="3">
    <source>
        <dbReference type="ARBA" id="ARBA00022475"/>
    </source>
</evidence>
<dbReference type="SMART" id="SM00382">
    <property type="entry name" value="AAA"/>
    <property type="match status" value="1"/>
</dbReference>
<name>A0A848H5A6_9BURK</name>
<evidence type="ECO:0000256" key="4">
    <source>
        <dbReference type="ARBA" id="ARBA00022741"/>
    </source>
</evidence>
<keyword evidence="3" id="KW-0472">Membrane</keyword>
<sequence length="436" mass="47308">MNRNTLVDLKGISKSFRIADGRPRKVLDNVDFKLAENEIVALLGKSGSGKSTLLRIVAGLIPADSGSASYRGNPIHGPAAGISMVFQSFALFPWLTVQQNVELGLEAQGVGPEDRAQRAEAMLELIGLAGFGGALPRELSGGMRQRVGIARALVTNPDVLLMDEAFSALDVMTGETLRDEILELWADQRIPTKGMLIVSHNIEEAVMMADRIVILASDPGRIRCQYAVSLERPRDADTADLRQMVDEVYALMTARPVPQVAVAAAAAPAPVDYALPATDVARIEGVLDLLAEAPFEGHADLPQLAEESALTDEELFPTYEALAMLGLAQVEAGDIALTPLGQRYAQAGHVLRQEIFGQQLLAQVPLATRIRRMLESEPSGTMPRERVLDLLREGMEQEKAVHTLEVAIEWGRYGEAYEFDFHTGVLKLPDEAEEAA</sequence>
<gene>
    <name evidence="7" type="ORF">HHL11_04040</name>
</gene>
<dbReference type="InterPro" id="IPR027417">
    <property type="entry name" value="P-loop_NTPase"/>
</dbReference>
<dbReference type="InterPro" id="IPR018632">
    <property type="entry name" value="AAA-associated_dom_C"/>
</dbReference>
<keyword evidence="8" id="KW-1185">Reference proteome</keyword>
<dbReference type="InterPro" id="IPR003593">
    <property type="entry name" value="AAA+_ATPase"/>
</dbReference>
<dbReference type="InterPro" id="IPR003439">
    <property type="entry name" value="ABC_transporter-like_ATP-bd"/>
</dbReference>
<proteinExistence type="inferred from homology"/>
<dbReference type="InterPro" id="IPR050166">
    <property type="entry name" value="ABC_transporter_ATP-bind"/>
</dbReference>
<dbReference type="PANTHER" id="PTHR42788:SF13">
    <property type="entry name" value="ALIPHATIC SULFONATES IMPORT ATP-BINDING PROTEIN SSUB"/>
    <property type="match status" value="1"/>
</dbReference>
<accession>A0A848H5A6</accession>
<dbReference type="PANTHER" id="PTHR42788">
    <property type="entry name" value="TAURINE IMPORT ATP-BINDING PROTEIN-RELATED"/>
    <property type="match status" value="1"/>
</dbReference>
<dbReference type="Gene3D" id="3.40.50.300">
    <property type="entry name" value="P-loop containing nucleotide triphosphate hydrolases"/>
    <property type="match status" value="1"/>
</dbReference>
<dbReference type="GO" id="GO:0016887">
    <property type="term" value="F:ATP hydrolysis activity"/>
    <property type="evidence" value="ECO:0007669"/>
    <property type="project" value="InterPro"/>
</dbReference>
<evidence type="ECO:0000256" key="1">
    <source>
        <dbReference type="ARBA" id="ARBA00005417"/>
    </source>
</evidence>
<evidence type="ECO:0000313" key="8">
    <source>
        <dbReference type="Proteomes" id="UP000541185"/>
    </source>
</evidence>
<feature type="domain" description="ABC transporter" evidence="6">
    <location>
        <begin position="7"/>
        <end position="242"/>
    </location>
</feature>
<evidence type="ECO:0000313" key="7">
    <source>
        <dbReference type="EMBL" id="NML42908.1"/>
    </source>
</evidence>
<evidence type="ECO:0000256" key="5">
    <source>
        <dbReference type="ARBA" id="ARBA00022840"/>
    </source>
</evidence>
<reference evidence="7 8" key="1">
    <citation type="submission" date="2020-04" db="EMBL/GenBank/DDBJ databases">
        <title>Ramlibacter sp. G-1-2-2 isolated from soil.</title>
        <authorList>
            <person name="Dahal R.H."/>
        </authorList>
    </citation>
    <scope>NUCLEOTIDE SEQUENCE [LARGE SCALE GENOMIC DNA]</scope>
    <source>
        <strain evidence="7 8">G-1-2-2</strain>
    </source>
</reference>
<dbReference type="RefSeq" id="WP_169417155.1">
    <property type="nucleotide sequence ID" value="NZ_JABBFX010000001.1"/>
</dbReference>
<keyword evidence="2" id="KW-0813">Transport</keyword>
<protein>
    <submittedName>
        <fullName evidence="7">Nitrate/sulfonate/bicarbonate ABC transporter ATP-binding protein</fullName>
    </submittedName>
</protein>
<organism evidence="7 8">
    <name type="scientific">Ramlibacter agri</name>
    <dbReference type="NCBI Taxonomy" id="2728837"/>
    <lineage>
        <taxon>Bacteria</taxon>
        <taxon>Pseudomonadati</taxon>
        <taxon>Pseudomonadota</taxon>
        <taxon>Betaproteobacteria</taxon>
        <taxon>Burkholderiales</taxon>
        <taxon>Comamonadaceae</taxon>
        <taxon>Ramlibacter</taxon>
    </lineage>
</organism>
<dbReference type="EMBL" id="JABBFX010000001">
    <property type="protein sequence ID" value="NML42908.1"/>
    <property type="molecule type" value="Genomic_DNA"/>
</dbReference>
<keyword evidence="5 7" id="KW-0067">ATP-binding</keyword>
<evidence type="ECO:0000259" key="6">
    <source>
        <dbReference type="PROSITE" id="PS50893"/>
    </source>
</evidence>
<dbReference type="CDD" id="cd03293">
    <property type="entry name" value="ABC_NrtD_SsuB_transporters"/>
    <property type="match status" value="1"/>
</dbReference>
<dbReference type="Pfam" id="PF00005">
    <property type="entry name" value="ABC_tran"/>
    <property type="match status" value="1"/>
</dbReference>
<dbReference type="InterPro" id="IPR017871">
    <property type="entry name" value="ABC_transporter-like_CS"/>
</dbReference>
<comment type="similarity">
    <text evidence="1">Belongs to the ABC transporter superfamily.</text>
</comment>
<keyword evidence="3" id="KW-1003">Cell membrane</keyword>
<dbReference type="GO" id="GO:0005524">
    <property type="term" value="F:ATP binding"/>
    <property type="evidence" value="ECO:0007669"/>
    <property type="project" value="UniProtKB-KW"/>
</dbReference>
<dbReference type="PROSITE" id="PS00211">
    <property type="entry name" value="ABC_TRANSPORTER_1"/>
    <property type="match status" value="1"/>
</dbReference>
<dbReference type="AlphaFoldDB" id="A0A848H5A6"/>
<comment type="caution">
    <text evidence="7">The sequence shown here is derived from an EMBL/GenBank/DDBJ whole genome shotgun (WGS) entry which is preliminary data.</text>
</comment>